<evidence type="ECO:0000313" key="1">
    <source>
        <dbReference type="EMBL" id="KAJ7546971.1"/>
    </source>
</evidence>
<keyword evidence="2" id="KW-1185">Reference proteome</keyword>
<gene>
    <name evidence="1" type="ORF">O6H91_08G062700</name>
</gene>
<name>A0ACC2CY71_DIPCM</name>
<reference evidence="2" key="1">
    <citation type="journal article" date="2024" name="Proc. Natl. Acad. Sci. U.S.A.">
        <title>Extraordinary preservation of gene collinearity over three hundred million years revealed in homosporous lycophytes.</title>
        <authorList>
            <person name="Li C."/>
            <person name="Wickell D."/>
            <person name="Kuo L.Y."/>
            <person name="Chen X."/>
            <person name="Nie B."/>
            <person name="Liao X."/>
            <person name="Peng D."/>
            <person name="Ji J."/>
            <person name="Jenkins J."/>
            <person name="Williams M."/>
            <person name="Shu S."/>
            <person name="Plott C."/>
            <person name="Barry K."/>
            <person name="Rajasekar S."/>
            <person name="Grimwood J."/>
            <person name="Han X."/>
            <person name="Sun S."/>
            <person name="Hou Z."/>
            <person name="He W."/>
            <person name="Dai G."/>
            <person name="Sun C."/>
            <person name="Schmutz J."/>
            <person name="Leebens-Mack J.H."/>
            <person name="Li F.W."/>
            <person name="Wang L."/>
        </authorList>
    </citation>
    <scope>NUCLEOTIDE SEQUENCE [LARGE SCALE GENOMIC DNA]</scope>
    <source>
        <strain evidence="2">cv. PW_Plant_1</strain>
    </source>
</reference>
<proteinExistence type="predicted"/>
<comment type="caution">
    <text evidence="1">The sequence shown here is derived from an EMBL/GenBank/DDBJ whole genome shotgun (WGS) entry which is preliminary data.</text>
</comment>
<protein>
    <submittedName>
        <fullName evidence="1">Uncharacterized protein</fullName>
    </submittedName>
</protein>
<sequence length="407" mass="44830">MPPRSILTISIPPFFRCPISLDLMRDPVTLSTGVTYDRCSIEKWFDDGNKTCPATMQLLENFELIPNHTLRRLIQEWCVANSSKGITRIPTPKPPIDLGQVKIILEDIANCTKQIENLKRLRAAATESPRNLKCLVEAGTPTALVSLMSTRDLNTDTANSEALEVFSEAVALLLMLPLDEKTRKLLAGSRHISSLSWLLSKGKIEAKITAATLLENLAADTDVKILASDTKRILEGLMELLSGHSWPSAVKISLKCLLGITRCRRTRIKIIEAGFIEVIVELLPGADRVATEQILAILETLSTCAEGREIITQHALAIPMIVKNLLLLSDIATERAVGVLSTVCLHSPDEAVFHEALNAGAFKKLLLLVQLDCGPRIKNMARELLKLFQRIADDCEASTPSYQIQSL</sequence>
<dbReference type="EMBL" id="CM055099">
    <property type="protein sequence ID" value="KAJ7546971.1"/>
    <property type="molecule type" value="Genomic_DNA"/>
</dbReference>
<evidence type="ECO:0000313" key="2">
    <source>
        <dbReference type="Proteomes" id="UP001162992"/>
    </source>
</evidence>
<organism evidence="1 2">
    <name type="scientific">Diphasiastrum complanatum</name>
    <name type="common">Issler's clubmoss</name>
    <name type="synonym">Lycopodium complanatum</name>
    <dbReference type="NCBI Taxonomy" id="34168"/>
    <lineage>
        <taxon>Eukaryota</taxon>
        <taxon>Viridiplantae</taxon>
        <taxon>Streptophyta</taxon>
        <taxon>Embryophyta</taxon>
        <taxon>Tracheophyta</taxon>
        <taxon>Lycopodiopsida</taxon>
        <taxon>Lycopodiales</taxon>
        <taxon>Lycopodiaceae</taxon>
        <taxon>Lycopodioideae</taxon>
        <taxon>Diphasiastrum</taxon>
    </lineage>
</organism>
<dbReference type="Proteomes" id="UP001162992">
    <property type="component" value="Chromosome 8"/>
</dbReference>
<accession>A0ACC2CY71</accession>